<proteinExistence type="predicted"/>
<sequence length="57" mass="5964">MHAGRWQDRVPRSGAGRGGGRPRPVREDVSGVITDADPGHLVVEQLAVHGVEILAAG</sequence>
<evidence type="ECO:0000313" key="2">
    <source>
        <dbReference type="EMBL" id="XCM83627.1"/>
    </source>
</evidence>
<dbReference type="RefSeq" id="WP_354644563.1">
    <property type="nucleotide sequence ID" value="NZ_CP159872.1"/>
</dbReference>
<accession>A0AAU8K8N0</accession>
<dbReference type="KEGG" id="kcm:ABWK59_34220"/>
<dbReference type="AlphaFoldDB" id="A0AAU8K8N0"/>
<evidence type="ECO:0000256" key="1">
    <source>
        <dbReference type="SAM" id="MobiDB-lite"/>
    </source>
</evidence>
<organism evidence="2">
    <name type="scientific">Kitasatospora camelliae</name>
    <dbReference type="NCBI Taxonomy" id="3156397"/>
    <lineage>
        <taxon>Bacteria</taxon>
        <taxon>Bacillati</taxon>
        <taxon>Actinomycetota</taxon>
        <taxon>Actinomycetes</taxon>
        <taxon>Kitasatosporales</taxon>
        <taxon>Streptomycetaceae</taxon>
        <taxon>Kitasatospora</taxon>
    </lineage>
</organism>
<protein>
    <submittedName>
        <fullName evidence="2">Uncharacterized protein</fullName>
    </submittedName>
</protein>
<reference evidence="2" key="1">
    <citation type="submission" date="2024-06" db="EMBL/GenBank/DDBJ databases">
        <title>The genome sequences of Kitasatospora sp. strain HUAS MG31.</title>
        <authorList>
            <person name="Mo P."/>
        </authorList>
    </citation>
    <scope>NUCLEOTIDE SEQUENCE</scope>
    <source>
        <strain evidence="2">HUAS MG31</strain>
    </source>
</reference>
<feature type="compositionally biased region" description="Basic and acidic residues" evidence="1">
    <location>
        <begin position="1"/>
        <end position="11"/>
    </location>
</feature>
<dbReference type="EMBL" id="CP159872">
    <property type="protein sequence ID" value="XCM83627.1"/>
    <property type="molecule type" value="Genomic_DNA"/>
</dbReference>
<gene>
    <name evidence="2" type="ORF">ABWK59_34220</name>
</gene>
<name>A0AAU8K8N0_9ACTN</name>
<feature type="region of interest" description="Disordered" evidence="1">
    <location>
        <begin position="1"/>
        <end position="31"/>
    </location>
</feature>